<geneLocation type="plasmid" evidence="2 3">
    <name>2</name>
</geneLocation>
<feature type="region of interest" description="Disordered" evidence="1">
    <location>
        <begin position="1"/>
        <end position="28"/>
    </location>
</feature>
<protein>
    <submittedName>
        <fullName evidence="2">Uncharacterized protein</fullName>
    </submittedName>
</protein>
<evidence type="ECO:0000256" key="1">
    <source>
        <dbReference type="SAM" id="MobiDB-lite"/>
    </source>
</evidence>
<keyword evidence="2" id="KW-0614">Plasmid</keyword>
<sequence>MIGAGDGPCGSVLKNKKKPPAKPSQSVESRIEIARSAALLMVRPPLDAVSRGLFSLAYYHSKNRANIQGRANPQ</sequence>
<evidence type="ECO:0000313" key="3">
    <source>
        <dbReference type="Proteomes" id="UP000294360"/>
    </source>
</evidence>
<accession>A0A4U8Z7A6</accession>
<evidence type="ECO:0000313" key="2">
    <source>
        <dbReference type="EMBL" id="VFU16719.1"/>
    </source>
</evidence>
<dbReference type="EMBL" id="LR536451">
    <property type="protein sequence ID" value="VFU16719.1"/>
    <property type="molecule type" value="Genomic_DNA"/>
</dbReference>
<name>A0A4U8Z7A6_METTU</name>
<reference evidence="2 3" key="1">
    <citation type="submission" date="2019-03" db="EMBL/GenBank/DDBJ databases">
        <authorList>
            <person name="Kox A.R. M."/>
        </authorList>
    </citation>
    <scope>NUCLEOTIDE SEQUENCE [LARGE SCALE GENOMIC DNA]</scope>
    <source>
        <strain evidence="2">MTUNDRAET4 annotated genome</strain>
        <plasmid evidence="3">2</plasmid>
    </source>
</reference>
<proteinExistence type="predicted"/>
<gene>
    <name evidence="2" type="ORF">MTUNDRAET4_0333</name>
</gene>
<dbReference type="KEGG" id="mtun:MTUNDRAET4_0333.1"/>
<organism evidence="2 3">
    <name type="scientific">Methylocella tundrae</name>
    <dbReference type="NCBI Taxonomy" id="227605"/>
    <lineage>
        <taxon>Bacteria</taxon>
        <taxon>Pseudomonadati</taxon>
        <taxon>Pseudomonadota</taxon>
        <taxon>Alphaproteobacteria</taxon>
        <taxon>Hyphomicrobiales</taxon>
        <taxon>Beijerinckiaceae</taxon>
        <taxon>Methylocella</taxon>
    </lineage>
</organism>
<dbReference type="Proteomes" id="UP000294360">
    <property type="component" value="Plasmid 2"/>
</dbReference>
<dbReference type="AlphaFoldDB" id="A0A4U8Z7A6"/>